<dbReference type="GO" id="GO:0008592">
    <property type="term" value="P:regulation of Toll signaling pathway"/>
    <property type="evidence" value="ECO:0007669"/>
    <property type="project" value="InterPro"/>
</dbReference>
<dbReference type="InterPro" id="IPR048334">
    <property type="entry name" value="Pellino_FHA"/>
</dbReference>
<evidence type="ECO:0000259" key="3">
    <source>
        <dbReference type="Pfam" id="PF04710"/>
    </source>
</evidence>
<evidence type="ECO:0000313" key="5">
    <source>
        <dbReference type="EMBL" id="CAI8030835.1"/>
    </source>
</evidence>
<evidence type="ECO:0000313" key="6">
    <source>
        <dbReference type="Proteomes" id="UP001174909"/>
    </source>
</evidence>
<evidence type="ECO:0000256" key="1">
    <source>
        <dbReference type="ARBA" id="ARBA00005639"/>
    </source>
</evidence>
<feature type="domain" description="Pellino FHA" evidence="3">
    <location>
        <begin position="73"/>
        <end position="154"/>
    </location>
</feature>
<protein>
    <submittedName>
        <fullName evidence="5">E3 ubiquitin-protein ligase pellino homolog 2</fullName>
    </submittedName>
</protein>
<feature type="domain" description="Pellino FHA" evidence="3">
    <location>
        <begin position="157"/>
        <end position="255"/>
    </location>
</feature>
<evidence type="ECO:0000259" key="4">
    <source>
        <dbReference type="Pfam" id="PF20723"/>
    </source>
</evidence>
<gene>
    <name evidence="5" type="ORF">GBAR_LOCUS17489</name>
</gene>
<dbReference type="InterPro" id="IPR048335">
    <property type="entry name" value="Pellino_RING"/>
</dbReference>
<dbReference type="GO" id="GO:0000209">
    <property type="term" value="P:protein polyubiquitination"/>
    <property type="evidence" value="ECO:0007669"/>
    <property type="project" value="InterPro"/>
</dbReference>
<feature type="domain" description="Pellino RING" evidence="4">
    <location>
        <begin position="262"/>
        <end position="373"/>
    </location>
</feature>
<dbReference type="PANTHER" id="PTHR12098:SF2">
    <property type="entry name" value="PROTEIN PELLINO"/>
    <property type="match status" value="1"/>
</dbReference>
<dbReference type="EMBL" id="CASHTH010002502">
    <property type="protein sequence ID" value="CAI8030835.1"/>
    <property type="molecule type" value="Genomic_DNA"/>
</dbReference>
<name>A0AA35WY12_GEOBA</name>
<proteinExistence type="inferred from homology"/>
<dbReference type="InterPro" id="IPR006800">
    <property type="entry name" value="Pellino_fam"/>
</dbReference>
<comment type="similarity">
    <text evidence="1">Belongs to the pellino family.</text>
</comment>
<dbReference type="Pfam" id="PF04710">
    <property type="entry name" value="Pellino_FHA"/>
    <property type="match status" value="2"/>
</dbReference>
<sequence length="399" mass="43799">MMAAPSHMTRRPTTDVLSSADMDIIKFKPDGGAVGGGGKGSPEYNMPHVSVELTDYGRRRPSGERRGSPEANAPIYGELVVLGTNGSLPCQAISHKMRHSFVLKKQPKATGVSPIVRDQRDLDSLARKSTHTVTLQKTGHVTEYGHDSTTDLFQSMAPSWQNRSGEYDGVTTNGVAYMRPVGVFESGVSPGEWREVTVNGHVRKMRKERSSRCTGVEAPEETNILTDGCLIDLCGVTLMWRTAIGIEQGPSNTILRSHRQELNEKAPQCPVNLLTLHFRGSSHARTPANTSSTEVLEEREPWVYLKCGHLHGYHEWKAGPKESDSKRTCPVCREVGPYVRLELGQQRAFFIDSGALTHAFVPCGHVTTKRTAESVLDVSANPTPIQRADVSVSILYRAS</sequence>
<reference evidence="5" key="1">
    <citation type="submission" date="2023-03" db="EMBL/GenBank/DDBJ databases">
        <authorList>
            <person name="Steffen K."/>
            <person name="Cardenas P."/>
        </authorList>
    </citation>
    <scope>NUCLEOTIDE SEQUENCE</scope>
</reference>
<dbReference type="PANTHER" id="PTHR12098">
    <property type="entry name" value="E3 UBIQUITIN-PROTEIN LIGASE PELLINO-RELATED"/>
    <property type="match status" value="1"/>
</dbReference>
<keyword evidence="2" id="KW-0597">Phosphoprotein</keyword>
<dbReference type="Pfam" id="PF20723">
    <property type="entry name" value="Pellino_RING"/>
    <property type="match status" value="1"/>
</dbReference>
<keyword evidence="6" id="KW-1185">Reference proteome</keyword>
<dbReference type="Proteomes" id="UP001174909">
    <property type="component" value="Unassembled WGS sequence"/>
</dbReference>
<evidence type="ECO:0000256" key="2">
    <source>
        <dbReference type="ARBA" id="ARBA00022553"/>
    </source>
</evidence>
<organism evidence="5 6">
    <name type="scientific">Geodia barretti</name>
    <name type="common">Barrett's horny sponge</name>
    <dbReference type="NCBI Taxonomy" id="519541"/>
    <lineage>
        <taxon>Eukaryota</taxon>
        <taxon>Metazoa</taxon>
        <taxon>Porifera</taxon>
        <taxon>Demospongiae</taxon>
        <taxon>Heteroscleromorpha</taxon>
        <taxon>Tetractinellida</taxon>
        <taxon>Astrophorina</taxon>
        <taxon>Geodiidae</taxon>
        <taxon>Geodia</taxon>
    </lineage>
</organism>
<dbReference type="AlphaFoldDB" id="A0AA35WY12"/>
<dbReference type="GO" id="GO:0061630">
    <property type="term" value="F:ubiquitin protein ligase activity"/>
    <property type="evidence" value="ECO:0007669"/>
    <property type="project" value="InterPro"/>
</dbReference>
<accession>A0AA35WY12</accession>
<comment type="caution">
    <text evidence="5">The sequence shown here is derived from an EMBL/GenBank/DDBJ whole genome shotgun (WGS) entry which is preliminary data.</text>
</comment>